<dbReference type="OrthoDB" id="9800520at2"/>
<dbReference type="GeneID" id="72463299"/>
<feature type="region of interest" description="Disordered" evidence="4">
    <location>
        <begin position="23"/>
        <end position="48"/>
    </location>
</feature>
<feature type="compositionally biased region" description="Low complexity" evidence="4">
    <location>
        <begin position="23"/>
        <end position="39"/>
    </location>
</feature>
<protein>
    <submittedName>
        <fullName evidence="7">D-ribose-binding periplasmic protein</fullName>
    </submittedName>
</protein>
<comment type="similarity">
    <text evidence="2">Belongs to the bacterial solute-binding protein 2 family.</text>
</comment>
<proteinExistence type="inferred from homology"/>
<gene>
    <name evidence="7" type="primary">rbsB_2</name>
    <name evidence="7" type="ORF">ERS852551_00177</name>
</gene>
<evidence type="ECO:0000256" key="3">
    <source>
        <dbReference type="ARBA" id="ARBA00022729"/>
    </source>
</evidence>
<evidence type="ECO:0000256" key="4">
    <source>
        <dbReference type="SAM" id="MobiDB-lite"/>
    </source>
</evidence>
<feature type="chain" id="PRO_5038923452" evidence="5">
    <location>
        <begin position="19"/>
        <end position="337"/>
    </location>
</feature>
<evidence type="ECO:0000313" key="7">
    <source>
        <dbReference type="EMBL" id="CUP23336.1"/>
    </source>
</evidence>
<comment type="subcellular location">
    <subcellularLocation>
        <location evidence="1">Cell envelope</location>
    </subcellularLocation>
</comment>
<feature type="signal peptide" evidence="5">
    <location>
        <begin position="1"/>
        <end position="18"/>
    </location>
</feature>
<name>A0A174LKU6_9FIRM</name>
<dbReference type="PANTHER" id="PTHR46847">
    <property type="entry name" value="D-ALLOSE-BINDING PERIPLASMIC PROTEIN-RELATED"/>
    <property type="match status" value="1"/>
</dbReference>
<dbReference type="PANTHER" id="PTHR46847:SF1">
    <property type="entry name" value="D-ALLOSE-BINDING PERIPLASMIC PROTEIN-RELATED"/>
    <property type="match status" value="1"/>
</dbReference>
<dbReference type="Gene3D" id="3.40.50.2300">
    <property type="match status" value="2"/>
</dbReference>
<organism evidence="7 8">
    <name type="scientific">Anaerotruncus colihominis</name>
    <dbReference type="NCBI Taxonomy" id="169435"/>
    <lineage>
        <taxon>Bacteria</taxon>
        <taxon>Bacillati</taxon>
        <taxon>Bacillota</taxon>
        <taxon>Clostridia</taxon>
        <taxon>Eubacteriales</taxon>
        <taxon>Oscillospiraceae</taxon>
        <taxon>Anaerotruncus</taxon>
    </lineage>
</organism>
<feature type="domain" description="Periplasmic binding protein" evidence="6">
    <location>
        <begin position="58"/>
        <end position="313"/>
    </location>
</feature>
<dbReference type="SUPFAM" id="SSF53822">
    <property type="entry name" value="Periplasmic binding protein-like I"/>
    <property type="match status" value="1"/>
</dbReference>
<evidence type="ECO:0000313" key="8">
    <source>
        <dbReference type="Proteomes" id="UP000095765"/>
    </source>
</evidence>
<dbReference type="Pfam" id="PF13407">
    <property type="entry name" value="Peripla_BP_4"/>
    <property type="match status" value="1"/>
</dbReference>
<dbReference type="InterPro" id="IPR025997">
    <property type="entry name" value="SBP_2_dom"/>
</dbReference>
<dbReference type="Proteomes" id="UP000095765">
    <property type="component" value="Unassembled WGS sequence"/>
</dbReference>
<dbReference type="EMBL" id="CZBE01000001">
    <property type="protein sequence ID" value="CUP23336.1"/>
    <property type="molecule type" value="Genomic_DNA"/>
</dbReference>
<dbReference type="RefSeq" id="WP_024731091.1">
    <property type="nucleotide sequence ID" value="NZ_CABIWA010000002.1"/>
</dbReference>
<dbReference type="GO" id="GO:0030313">
    <property type="term" value="C:cell envelope"/>
    <property type="evidence" value="ECO:0007669"/>
    <property type="project" value="UniProtKB-SubCell"/>
</dbReference>
<dbReference type="InterPro" id="IPR028082">
    <property type="entry name" value="Peripla_BP_I"/>
</dbReference>
<dbReference type="AlphaFoldDB" id="A0A174LKU6"/>
<evidence type="ECO:0000256" key="1">
    <source>
        <dbReference type="ARBA" id="ARBA00004196"/>
    </source>
</evidence>
<reference evidence="7 8" key="1">
    <citation type="submission" date="2015-09" db="EMBL/GenBank/DDBJ databases">
        <authorList>
            <consortium name="Pathogen Informatics"/>
        </authorList>
    </citation>
    <scope>NUCLEOTIDE SEQUENCE [LARGE SCALE GENOMIC DNA]</scope>
    <source>
        <strain evidence="7 8">2789STDY5834939</strain>
    </source>
</reference>
<dbReference type="CDD" id="cd06322">
    <property type="entry name" value="PBP1_ABC_sugar_binding-like"/>
    <property type="match status" value="1"/>
</dbReference>
<evidence type="ECO:0000256" key="2">
    <source>
        <dbReference type="ARBA" id="ARBA00007639"/>
    </source>
</evidence>
<sequence>MKKVLVSLLALTLVLAFAACGQSADSSSTPTSSKAGATSEVLSAPESGDAAADQDITIGVVVNSLEHVYFNRIKAAMEETCAAKGITLKLIDGAGDSAIQMSAVQDFIADGVDAIAVAFCNTDGSSTMVELANDAGIPFFTFDVQADGGEVVSCVHTDNYAGGQMAAQYCLENILTDKTGNCVIIPYDEVESCRNRAQGFVDYMAENAPDMNVQQIASFSGNRETAYKNFQDALTSIGAENIDFVFGVGDDAVLGAITACEEAGVEIPMIGLDGNPEAEQNVAKGGMFKASVAQDAAGIGTTTIENILTYLGGGSVEPDVMITPKMITPENADPNAA</sequence>
<evidence type="ECO:0000256" key="5">
    <source>
        <dbReference type="SAM" id="SignalP"/>
    </source>
</evidence>
<evidence type="ECO:0000259" key="6">
    <source>
        <dbReference type="Pfam" id="PF13407"/>
    </source>
</evidence>
<keyword evidence="3 5" id="KW-0732">Signal</keyword>
<dbReference type="PROSITE" id="PS51257">
    <property type="entry name" value="PROKAR_LIPOPROTEIN"/>
    <property type="match status" value="1"/>
</dbReference>
<dbReference type="GO" id="GO:0030246">
    <property type="term" value="F:carbohydrate binding"/>
    <property type="evidence" value="ECO:0007669"/>
    <property type="project" value="UniProtKB-ARBA"/>
</dbReference>
<accession>A0A174LKU6</accession>